<gene>
    <name evidence="1" type="ORF">BaRGS_00033643</name>
</gene>
<dbReference type="EMBL" id="JACVVK020000415">
    <property type="protein sequence ID" value="KAK7475091.1"/>
    <property type="molecule type" value="Genomic_DNA"/>
</dbReference>
<name>A0ABD0JJJ2_9CAEN</name>
<dbReference type="Proteomes" id="UP001519460">
    <property type="component" value="Unassembled WGS sequence"/>
</dbReference>
<dbReference type="AlphaFoldDB" id="A0ABD0JJJ2"/>
<evidence type="ECO:0000313" key="2">
    <source>
        <dbReference type="Proteomes" id="UP001519460"/>
    </source>
</evidence>
<organism evidence="1 2">
    <name type="scientific">Batillaria attramentaria</name>
    <dbReference type="NCBI Taxonomy" id="370345"/>
    <lineage>
        <taxon>Eukaryota</taxon>
        <taxon>Metazoa</taxon>
        <taxon>Spiralia</taxon>
        <taxon>Lophotrochozoa</taxon>
        <taxon>Mollusca</taxon>
        <taxon>Gastropoda</taxon>
        <taxon>Caenogastropoda</taxon>
        <taxon>Sorbeoconcha</taxon>
        <taxon>Cerithioidea</taxon>
        <taxon>Batillariidae</taxon>
        <taxon>Batillaria</taxon>
    </lineage>
</organism>
<proteinExistence type="predicted"/>
<evidence type="ECO:0000313" key="1">
    <source>
        <dbReference type="EMBL" id="KAK7475091.1"/>
    </source>
</evidence>
<feature type="non-terminal residue" evidence="1">
    <location>
        <position position="58"/>
    </location>
</feature>
<accession>A0ABD0JJJ2</accession>
<feature type="non-terminal residue" evidence="1">
    <location>
        <position position="1"/>
    </location>
</feature>
<protein>
    <submittedName>
        <fullName evidence="1">Uncharacterized protein</fullName>
    </submittedName>
</protein>
<sequence length="58" mass="6361">IKRPQVCTAASTRRDHRADEDSCVCTCNTNTFSASVAHSMNARAQLLVADSHVCKQVR</sequence>
<keyword evidence="2" id="KW-1185">Reference proteome</keyword>
<reference evidence="1 2" key="1">
    <citation type="journal article" date="2023" name="Sci. Data">
        <title>Genome assembly of the Korean intertidal mud-creeper Batillaria attramentaria.</title>
        <authorList>
            <person name="Patra A.K."/>
            <person name="Ho P.T."/>
            <person name="Jun S."/>
            <person name="Lee S.J."/>
            <person name="Kim Y."/>
            <person name="Won Y.J."/>
        </authorList>
    </citation>
    <scope>NUCLEOTIDE SEQUENCE [LARGE SCALE GENOMIC DNA]</scope>
    <source>
        <strain evidence="1">Wonlab-2016</strain>
    </source>
</reference>
<comment type="caution">
    <text evidence="1">The sequence shown here is derived from an EMBL/GenBank/DDBJ whole genome shotgun (WGS) entry which is preliminary data.</text>
</comment>